<dbReference type="EMBL" id="BSXG01000063">
    <property type="protein sequence ID" value="GME32927.1"/>
    <property type="molecule type" value="Genomic_DNA"/>
</dbReference>
<comment type="caution">
    <text evidence="1">The sequence shown here is derived from an EMBL/GenBank/DDBJ whole genome shotgun (WGS) entry which is preliminary data.</text>
</comment>
<keyword evidence="1" id="KW-0808">Transferase</keyword>
<accession>A0ACB5SAP1</accession>
<protein>
    <submittedName>
        <fullName evidence="1">Methyltransferase domain-containing protein</fullName>
    </submittedName>
</protein>
<keyword evidence="2" id="KW-1185">Reference proteome</keyword>
<evidence type="ECO:0000313" key="2">
    <source>
        <dbReference type="Proteomes" id="UP001165186"/>
    </source>
</evidence>
<gene>
    <name evidence="1" type="primary">g3940</name>
    <name evidence="1" type="ORF">NpPPO83_00003940</name>
</gene>
<evidence type="ECO:0000313" key="1">
    <source>
        <dbReference type="EMBL" id="GME32927.1"/>
    </source>
</evidence>
<keyword evidence="1" id="KW-0489">Methyltransferase</keyword>
<reference evidence="1" key="1">
    <citation type="submission" date="2024-09" db="EMBL/GenBank/DDBJ databases">
        <title>Draft Genome Sequences of Neofusicoccum parvum.</title>
        <authorList>
            <person name="Ashida A."/>
            <person name="Camagna M."/>
            <person name="Tanaka A."/>
            <person name="Takemoto D."/>
        </authorList>
    </citation>
    <scope>NUCLEOTIDE SEQUENCE</scope>
    <source>
        <strain evidence="1">PPO83</strain>
    </source>
</reference>
<proteinExistence type="predicted"/>
<sequence length="294" mass="32824">MAEVQEQQPLPQPGTRSKDVPWFSNKVLNLTEQARKLLEEYSGIPPEKVEAHVLEVRDKAWDIHPYPCIGMFRFLDFNMSSESYYPEILSRLKNGEQLLDLGCCFGQELRQLIHDGAPPTSLHGTDLRGPFLTLSHTLFLDAHILPPSRLLAADIFDDGPASPLAPLAGTLSVIHASSFFHLFGRADQLRAAERCVALLRPAPGVAVVGRQVGSRVPGERAAGQEGRVARFMHDVASWARLWQEVGERTGTKWEVEGRMGEVGEEVGMEELRAWAKRGGQEGLWWLAFVVRRVE</sequence>
<name>A0ACB5SAP1_9PEZI</name>
<dbReference type="Proteomes" id="UP001165186">
    <property type="component" value="Unassembled WGS sequence"/>
</dbReference>
<organism evidence="1 2">
    <name type="scientific">Neofusicoccum parvum</name>
    <dbReference type="NCBI Taxonomy" id="310453"/>
    <lineage>
        <taxon>Eukaryota</taxon>
        <taxon>Fungi</taxon>
        <taxon>Dikarya</taxon>
        <taxon>Ascomycota</taxon>
        <taxon>Pezizomycotina</taxon>
        <taxon>Dothideomycetes</taxon>
        <taxon>Dothideomycetes incertae sedis</taxon>
        <taxon>Botryosphaeriales</taxon>
        <taxon>Botryosphaeriaceae</taxon>
        <taxon>Neofusicoccum</taxon>
    </lineage>
</organism>